<evidence type="ECO:0000313" key="1">
    <source>
        <dbReference type="EMBL" id="MCD2421226.1"/>
    </source>
</evidence>
<comment type="caution">
    <text evidence="1">The sequence shown here is derived from an EMBL/GenBank/DDBJ whole genome shotgun (WGS) entry which is preliminary data.</text>
</comment>
<dbReference type="EMBL" id="JAJNEC010000001">
    <property type="protein sequence ID" value="MCD2421226.1"/>
    <property type="molecule type" value="Genomic_DNA"/>
</dbReference>
<keyword evidence="2" id="KW-1185">Reference proteome</keyword>
<evidence type="ECO:0000313" key="2">
    <source>
        <dbReference type="Proteomes" id="UP001199816"/>
    </source>
</evidence>
<proteinExistence type="predicted"/>
<evidence type="ECO:0008006" key="3">
    <source>
        <dbReference type="Google" id="ProtNLM"/>
    </source>
</evidence>
<name>A0ABS8PJG1_9BACT</name>
<organism evidence="1 2">
    <name type="scientific">Niabella pedocola</name>
    <dbReference type="NCBI Taxonomy" id="1752077"/>
    <lineage>
        <taxon>Bacteria</taxon>
        <taxon>Pseudomonadati</taxon>
        <taxon>Bacteroidota</taxon>
        <taxon>Chitinophagia</taxon>
        <taxon>Chitinophagales</taxon>
        <taxon>Chitinophagaceae</taxon>
        <taxon>Niabella</taxon>
    </lineage>
</organism>
<gene>
    <name evidence="1" type="ORF">LQ567_00525</name>
</gene>
<sequence>MKVPNSHAQGLSFLYLPEEKLIYEGDLLSMPEDGTITPAFQVSREFYQFIQKHQITYRQIIGHHGLARITPETFQQTIGLADTINQK</sequence>
<dbReference type="Proteomes" id="UP001199816">
    <property type="component" value="Unassembled WGS sequence"/>
</dbReference>
<reference evidence="1 2" key="1">
    <citation type="submission" date="2021-11" db="EMBL/GenBank/DDBJ databases">
        <title>Genomic of Niabella pedocola.</title>
        <authorList>
            <person name="Wu T."/>
        </authorList>
    </citation>
    <scope>NUCLEOTIDE SEQUENCE [LARGE SCALE GENOMIC DNA]</scope>
    <source>
        <strain evidence="1 2">JCM 31011</strain>
    </source>
</reference>
<accession>A0ABS8PJG1</accession>
<dbReference type="RefSeq" id="WP_231002058.1">
    <property type="nucleotide sequence ID" value="NZ_JAJNEC010000001.1"/>
</dbReference>
<protein>
    <recommendedName>
        <fullName evidence="3">Metallo-beta-lactamase domain-containing protein</fullName>
    </recommendedName>
</protein>